<dbReference type="PANTHER" id="PTHR13073">
    <property type="entry name" value="BLOC-1 COMPLEX SUBUNIT 1"/>
    <property type="match status" value="1"/>
</dbReference>
<dbReference type="Proteomes" id="UP000038040">
    <property type="component" value="Unplaced"/>
</dbReference>
<evidence type="ECO:0000313" key="5">
    <source>
        <dbReference type="Proteomes" id="UP000274756"/>
    </source>
</evidence>
<evidence type="ECO:0000313" key="6">
    <source>
        <dbReference type="WBParaSite" id="DME_0000577101-mRNA-1"/>
    </source>
</evidence>
<organism evidence="4 6">
    <name type="scientific">Dracunculus medinensis</name>
    <name type="common">Guinea worm</name>
    <dbReference type="NCBI Taxonomy" id="318479"/>
    <lineage>
        <taxon>Eukaryota</taxon>
        <taxon>Metazoa</taxon>
        <taxon>Ecdysozoa</taxon>
        <taxon>Nematoda</taxon>
        <taxon>Chromadorea</taxon>
        <taxon>Rhabditida</taxon>
        <taxon>Spirurina</taxon>
        <taxon>Dracunculoidea</taxon>
        <taxon>Dracunculidae</taxon>
        <taxon>Dracunculus</taxon>
    </lineage>
</organism>
<proteinExistence type="inferred from homology"/>
<dbReference type="PANTHER" id="PTHR13073:SF0">
    <property type="entry name" value="BIOGENESIS OF LYSOSOME-RELATED ORGANELLES COMPLEX 1 SUBUNIT 1"/>
    <property type="match status" value="1"/>
</dbReference>
<evidence type="ECO:0000256" key="2">
    <source>
        <dbReference type="ARBA" id="ARBA00019577"/>
    </source>
</evidence>
<dbReference type="GO" id="GO:0031083">
    <property type="term" value="C:BLOC-1 complex"/>
    <property type="evidence" value="ECO:0007669"/>
    <property type="project" value="InterPro"/>
</dbReference>
<dbReference type="GO" id="GO:0016197">
    <property type="term" value="P:endosomal transport"/>
    <property type="evidence" value="ECO:0007669"/>
    <property type="project" value="TreeGrafter"/>
</dbReference>
<dbReference type="Pfam" id="PF06320">
    <property type="entry name" value="GCN5L1"/>
    <property type="match status" value="1"/>
</dbReference>
<reference evidence="6" key="1">
    <citation type="submission" date="2017-02" db="UniProtKB">
        <authorList>
            <consortium name="WormBaseParasite"/>
        </authorList>
    </citation>
    <scope>IDENTIFICATION</scope>
</reference>
<dbReference type="AlphaFoldDB" id="A0A0N4UEG5"/>
<dbReference type="OrthoDB" id="20018at2759"/>
<protein>
    <recommendedName>
        <fullName evidence="2">Biogenesis of lysosome-related organelles complex 1 subunit 1</fullName>
    </recommendedName>
</protein>
<evidence type="ECO:0000313" key="4">
    <source>
        <dbReference type="Proteomes" id="UP000038040"/>
    </source>
</evidence>
<accession>A0A0N4UEG5</accession>
<keyword evidence="5" id="KW-1185">Reference proteome</keyword>
<gene>
    <name evidence="3" type="ORF">DME_LOCUS9364</name>
</gene>
<dbReference type="EMBL" id="UYYG01001180">
    <property type="protein sequence ID" value="VDN59391.1"/>
    <property type="molecule type" value="Genomic_DNA"/>
</dbReference>
<evidence type="ECO:0000256" key="1">
    <source>
        <dbReference type="ARBA" id="ARBA00007133"/>
    </source>
</evidence>
<reference evidence="3 5" key="2">
    <citation type="submission" date="2018-11" db="EMBL/GenBank/DDBJ databases">
        <authorList>
            <consortium name="Pathogen Informatics"/>
        </authorList>
    </citation>
    <scope>NUCLEOTIDE SEQUENCE [LARGE SCALE GENOMIC DNA]</scope>
</reference>
<name>A0A0N4UEG5_DRAME</name>
<dbReference type="WBParaSite" id="DME_0000577101-mRNA-1">
    <property type="protein sequence ID" value="DME_0000577101-mRNA-1"/>
    <property type="gene ID" value="DME_0000577101"/>
</dbReference>
<comment type="similarity">
    <text evidence="1">Belongs to the BLOC1S1 family.</text>
</comment>
<dbReference type="Proteomes" id="UP000274756">
    <property type="component" value="Unassembled WGS sequence"/>
</dbReference>
<sequence length="109" mass="12444">MLAKIVKEHNSAQQIHKELQGEESSILYSLNVFQKRKNEAIVAAQNFSNAIIDHLNYSISRAYNNQKRLDVEAKKLENNAMVLVKQTGKWVQLTDQLNQALKVINASYC</sequence>
<evidence type="ECO:0000313" key="3">
    <source>
        <dbReference type="EMBL" id="VDN59391.1"/>
    </source>
</evidence>
<dbReference type="InterPro" id="IPR009395">
    <property type="entry name" value="BLOC1S1"/>
</dbReference>
<dbReference type="STRING" id="318479.A0A0N4UEG5"/>